<evidence type="ECO:0000313" key="1">
    <source>
        <dbReference type="EMBL" id="KAG9220489.1"/>
    </source>
</evidence>
<organism evidence="1 2">
    <name type="scientific">Pleurotus cornucopiae</name>
    <name type="common">Cornucopia mushroom</name>
    <dbReference type="NCBI Taxonomy" id="5321"/>
    <lineage>
        <taxon>Eukaryota</taxon>
        <taxon>Fungi</taxon>
        <taxon>Dikarya</taxon>
        <taxon>Basidiomycota</taxon>
        <taxon>Agaricomycotina</taxon>
        <taxon>Agaricomycetes</taxon>
        <taxon>Agaricomycetidae</taxon>
        <taxon>Agaricales</taxon>
        <taxon>Pleurotineae</taxon>
        <taxon>Pleurotaceae</taxon>
        <taxon>Pleurotus</taxon>
    </lineage>
</organism>
<proteinExistence type="predicted"/>
<name>A0ACB7IRT8_PLECO</name>
<sequence length="216" mass="24396">MAAGGGSWLQSRIKKRKVSAINPQAQPVNSRNKMKFSFGLIASAFFAVQAAALPSSAEVAKNLSRDAAICPTFNFVPALFSAYNSNLTDHYYATSELEMLKIWVKRGYTPILVNARIFEEQKVSTVPLFRLYNKAAKDHFYTINEAERQEKKKQGYEDKAVVGYAYASPICGSTPWHRMYNSKLQDHYYTPNPNQMQDALSRGYVYEGIAAYVYMP</sequence>
<comment type="caution">
    <text evidence="1">The sequence shown here is derived from an EMBL/GenBank/DDBJ whole genome shotgun (WGS) entry which is preliminary data.</text>
</comment>
<keyword evidence="2" id="KW-1185">Reference proteome</keyword>
<dbReference type="Proteomes" id="UP000824881">
    <property type="component" value="Unassembled WGS sequence"/>
</dbReference>
<gene>
    <name evidence="1" type="ORF">CCMSSC00406_0003945</name>
</gene>
<dbReference type="EMBL" id="WQMT02000007">
    <property type="protein sequence ID" value="KAG9220489.1"/>
    <property type="molecule type" value="Genomic_DNA"/>
</dbReference>
<reference evidence="1 2" key="1">
    <citation type="journal article" date="2021" name="Appl. Environ. Microbiol.">
        <title>Genetic linkage and physical mapping for an oyster mushroom Pleurotus cornucopiae and QTL analysis for the trait cap color.</title>
        <authorList>
            <person name="Zhang Y."/>
            <person name="Gao W."/>
            <person name="Sonnenberg A."/>
            <person name="Chen Q."/>
            <person name="Zhang J."/>
            <person name="Huang C."/>
        </authorList>
    </citation>
    <scope>NUCLEOTIDE SEQUENCE [LARGE SCALE GENOMIC DNA]</scope>
    <source>
        <strain evidence="1">CCMSSC00406</strain>
    </source>
</reference>
<protein>
    <submittedName>
        <fullName evidence="1">Uncharacterized protein</fullName>
    </submittedName>
</protein>
<accession>A0ACB7IRT8</accession>
<evidence type="ECO:0000313" key="2">
    <source>
        <dbReference type="Proteomes" id="UP000824881"/>
    </source>
</evidence>